<dbReference type="EMBL" id="CAJNOK010003759">
    <property type="protein sequence ID" value="CAF0913355.1"/>
    <property type="molecule type" value="Genomic_DNA"/>
</dbReference>
<comment type="caution">
    <text evidence="13">The sequence shown here is derived from an EMBL/GenBank/DDBJ whole genome shotgun (WGS) entry which is preliminary data.</text>
</comment>
<dbReference type="EMBL" id="CAJNOQ010001774">
    <property type="protein sequence ID" value="CAF0918211.1"/>
    <property type="molecule type" value="Genomic_DNA"/>
</dbReference>
<comment type="similarity">
    <text evidence="2 10">Belongs to the glycosyltransferase 31 family.</text>
</comment>
<evidence type="ECO:0000313" key="13">
    <source>
        <dbReference type="EMBL" id="CAF0918211.1"/>
    </source>
</evidence>
<evidence type="ECO:0000256" key="4">
    <source>
        <dbReference type="ARBA" id="ARBA00022679"/>
    </source>
</evidence>
<evidence type="ECO:0000313" key="14">
    <source>
        <dbReference type="EMBL" id="CAF3692101.1"/>
    </source>
</evidence>
<dbReference type="Proteomes" id="UP000663829">
    <property type="component" value="Unassembled WGS sequence"/>
</dbReference>
<keyword evidence="8 10" id="KW-0333">Golgi apparatus</keyword>
<reference evidence="13" key="1">
    <citation type="submission" date="2021-02" db="EMBL/GenBank/DDBJ databases">
        <authorList>
            <person name="Nowell W R."/>
        </authorList>
    </citation>
    <scope>NUCLEOTIDE SEQUENCE</scope>
</reference>
<dbReference type="GO" id="GO:0000139">
    <property type="term" value="C:Golgi membrane"/>
    <property type="evidence" value="ECO:0007669"/>
    <property type="project" value="UniProtKB-SubCell"/>
</dbReference>
<dbReference type="Pfam" id="PF01762">
    <property type="entry name" value="Galactosyl_T"/>
    <property type="match status" value="2"/>
</dbReference>
<comment type="subcellular location">
    <subcellularLocation>
        <location evidence="1 10">Golgi apparatus membrane</location>
        <topology evidence="1 10">Single-pass type II membrane protein</topology>
    </subcellularLocation>
</comment>
<dbReference type="Proteomes" id="UP000682733">
    <property type="component" value="Unassembled WGS sequence"/>
</dbReference>
<sequence length="272" mass="31701">MIDLDERYVQNIQLENQLFNDIVQVQLPQQYTLVTYRVMAILDWSARFCRQAKHIFKTDDDVFINSPLLIRYVSRLLYPQQSPIAQSTLSTSTNTTNSTSTTSTTSRSINSVSHSDALLKTFRPDLISIYGYKISQPRVIRDADDVVQQRYVVTEDEYRCSQYPDYLSGFGYLLPKVARDAVLYAFYFDKHPFRISDVYITGILPDYLRINRESMSEYNIRYLGSCETFFNNYKHSFACAVGSHFGSANDVFIQYNKYWKTLKANIETIYSF</sequence>
<name>A0A814ATJ4_9BILA</name>
<evidence type="ECO:0000256" key="5">
    <source>
        <dbReference type="ARBA" id="ARBA00022692"/>
    </source>
</evidence>
<keyword evidence="3 10" id="KW-0328">Glycosyltransferase</keyword>
<keyword evidence="6" id="KW-0735">Signal-anchor</keyword>
<dbReference type="OrthoDB" id="5512589at2759"/>
<dbReference type="InterPro" id="IPR002659">
    <property type="entry name" value="Glyco_trans_31"/>
</dbReference>
<keyword evidence="9" id="KW-0472">Membrane</keyword>
<evidence type="ECO:0000256" key="10">
    <source>
        <dbReference type="RuleBase" id="RU363063"/>
    </source>
</evidence>
<dbReference type="GO" id="GO:0006493">
    <property type="term" value="P:protein O-linked glycosylation"/>
    <property type="evidence" value="ECO:0007669"/>
    <property type="project" value="TreeGrafter"/>
</dbReference>
<evidence type="ECO:0000313" key="12">
    <source>
        <dbReference type="EMBL" id="CAF0913355.1"/>
    </source>
</evidence>
<keyword evidence="4" id="KW-0808">Transferase</keyword>
<dbReference type="AlphaFoldDB" id="A0A814ATJ4"/>
<gene>
    <name evidence="13" type="ORF">GPM918_LOCUS9509</name>
    <name evidence="12" type="ORF">OVA965_LOCUS10239</name>
    <name evidence="15" type="ORF">SRO942_LOCUS9510</name>
    <name evidence="14" type="ORF">TMI583_LOCUS10235</name>
</gene>
<keyword evidence="7" id="KW-1133">Transmembrane helix</keyword>
<dbReference type="PANTHER" id="PTHR11214">
    <property type="entry name" value="BETA-1,3-N-ACETYLGLUCOSAMINYLTRANSFERASE"/>
    <property type="match status" value="1"/>
</dbReference>
<evidence type="ECO:0000256" key="11">
    <source>
        <dbReference type="SAM" id="MobiDB-lite"/>
    </source>
</evidence>
<evidence type="ECO:0000256" key="1">
    <source>
        <dbReference type="ARBA" id="ARBA00004323"/>
    </source>
</evidence>
<dbReference type="Proteomes" id="UP000681722">
    <property type="component" value="Unassembled WGS sequence"/>
</dbReference>
<evidence type="ECO:0000256" key="9">
    <source>
        <dbReference type="ARBA" id="ARBA00023136"/>
    </source>
</evidence>
<protein>
    <recommendedName>
        <fullName evidence="10">Hexosyltransferase</fullName>
        <ecNumber evidence="10">2.4.1.-</ecNumber>
    </recommendedName>
</protein>
<dbReference type="EMBL" id="CAJOBA010003760">
    <property type="protein sequence ID" value="CAF3692101.1"/>
    <property type="molecule type" value="Genomic_DNA"/>
</dbReference>
<dbReference type="GO" id="GO:0016758">
    <property type="term" value="F:hexosyltransferase activity"/>
    <property type="evidence" value="ECO:0007669"/>
    <property type="project" value="InterPro"/>
</dbReference>
<dbReference type="EC" id="2.4.1.-" evidence="10"/>
<evidence type="ECO:0000256" key="6">
    <source>
        <dbReference type="ARBA" id="ARBA00022968"/>
    </source>
</evidence>
<evidence type="ECO:0000313" key="16">
    <source>
        <dbReference type="Proteomes" id="UP000663829"/>
    </source>
</evidence>
<evidence type="ECO:0000256" key="2">
    <source>
        <dbReference type="ARBA" id="ARBA00008661"/>
    </source>
</evidence>
<organism evidence="13 16">
    <name type="scientific">Didymodactylos carnosus</name>
    <dbReference type="NCBI Taxonomy" id="1234261"/>
    <lineage>
        <taxon>Eukaryota</taxon>
        <taxon>Metazoa</taxon>
        <taxon>Spiralia</taxon>
        <taxon>Gnathifera</taxon>
        <taxon>Rotifera</taxon>
        <taxon>Eurotatoria</taxon>
        <taxon>Bdelloidea</taxon>
        <taxon>Philodinida</taxon>
        <taxon>Philodinidae</taxon>
        <taxon>Didymodactylos</taxon>
    </lineage>
</organism>
<accession>A0A814ATJ4</accession>
<evidence type="ECO:0000256" key="8">
    <source>
        <dbReference type="ARBA" id="ARBA00023034"/>
    </source>
</evidence>
<evidence type="ECO:0000256" key="7">
    <source>
        <dbReference type="ARBA" id="ARBA00022989"/>
    </source>
</evidence>
<proteinExistence type="inferred from homology"/>
<keyword evidence="16" id="KW-1185">Reference proteome</keyword>
<dbReference type="PANTHER" id="PTHR11214:SF314">
    <property type="entry name" value="HEXOSYLTRANSFERASE"/>
    <property type="match status" value="1"/>
</dbReference>
<evidence type="ECO:0000256" key="3">
    <source>
        <dbReference type="ARBA" id="ARBA00022676"/>
    </source>
</evidence>
<evidence type="ECO:0000313" key="15">
    <source>
        <dbReference type="EMBL" id="CAF3698013.1"/>
    </source>
</evidence>
<dbReference type="EMBL" id="CAJOBC010001774">
    <property type="protein sequence ID" value="CAF3698013.1"/>
    <property type="molecule type" value="Genomic_DNA"/>
</dbReference>
<keyword evidence="5" id="KW-0812">Transmembrane</keyword>
<dbReference type="Proteomes" id="UP000677228">
    <property type="component" value="Unassembled WGS sequence"/>
</dbReference>
<feature type="region of interest" description="Disordered" evidence="11">
    <location>
        <begin position="88"/>
        <end position="107"/>
    </location>
</feature>